<dbReference type="AlphaFoldDB" id="A0A9W8GKK8"/>
<dbReference type="GO" id="GO:0046854">
    <property type="term" value="P:phosphatidylinositol phosphate biosynthetic process"/>
    <property type="evidence" value="ECO:0007669"/>
    <property type="project" value="TreeGrafter"/>
</dbReference>
<dbReference type="Gene3D" id="3.30.470.160">
    <property type="entry name" value="Inositol polyphosphate kinase"/>
    <property type="match status" value="1"/>
</dbReference>
<dbReference type="Pfam" id="PF03770">
    <property type="entry name" value="IPK"/>
    <property type="match status" value="1"/>
</dbReference>
<dbReference type="GO" id="GO:0005737">
    <property type="term" value="C:cytoplasm"/>
    <property type="evidence" value="ECO:0007669"/>
    <property type="project" value="TreeGrafter"/>
</dbReference>
<evidence type="ECO:0000256" key="4">
    <source>
        <dbReference type="RuleBase" id="RU363090"/>
    </source>
</evidence>
<dbReference type="OrthoDB" id="338650at2759"/>
<dbReference type="GO" id="GO:0000824">
    <property type="term" value="F:inositol-1,4,5,6-tetrakisphosphate 3-kinase activity"/>
    <property type="evidence" value="ECO:0007669"/>
    <property type="project" value="TreeGrafter"/>
</dbReference>
<evidence type="ECO:0000313" key="6">
    <source>
        <dbReference type="EMBL" id="KAJ2687868.1"/>
    </source>
</evidence>
<comment type="similarity">
    <text evidence="1 4">Belongs to the inositol phosphokinase (IPK) family.</text>
</comment>
<dbReference type="EMBL" id="JANBTX010000060">
    <property type="protein sequence ID" value="KAJ2687868.1"/>
    <property type="molecule type" value="Genomic_DNA"/>
</dbReference>
<dbReference type="GO" id="GO:0032958">
    <property type="term" value="P:inositol phosphate biosynthetic process"/>
    <property type="evidence" value="ECO:0007669"/>
    <property type="project" value="InterPro"/>
</dbReference>
<evidence type="ECO:0000256" key="2">
    <source>
        <dbReference type="ARBA" id="ARBA00022679"/>
    </source>
</evidence>
<dbReference type="InterPro" id="IPR005522">
    <property type="entry name" value="IPK"/>
</dbReference>
<dbReference type="GO" id="GO:0005634">
    <property type="term" value="C:nucleus"/>
    <property type="evidence" value="ECO:0007669"/>
    <property type="project" value="TreeGrafter"/>
</dbReference>
<protein>
    <recommendedName>
        <fullName evidence="4">Kinase</fullName>
        <ecNumber evidence="4">2.7.-.-</ecNumber>
    </recommendedName>
</protein>
<keyword evidence="3 4" id="KW-0418">Kinase</keyword>
<reference evidence="6" key="1">
    <citation type="submission" date="2022-07" db="EMBL/GenBank/DDBJ databases">
        <title>Phylogenomic reconstructions and comparative analyses of Kickxellomycotina fungi.</title>
        <authorList>
            <person name="Reynolds N.K."/>
            <person name="Stajich J.E."/>
            <person name="Barry K."/>
            <person name="Grigoriev I.V."/>
            <person name="Crous P."/>
            <person name="Smith M.E."/>
        </authorList>
    </citation>
    <scope>NUCLEOTIDE SEQUENCE</scope>
    <source>
        <strain evidence="6">CBS 109367</strain>
    </source>
</reference>
<dbReference type="PANTHER" id="PTHR12400">
    <property type="entry name" value="INOSITOL POLYPHOSPHATE KINASE"/>
    <property type="match status" value="1"/>
</dbReference>
<evidence type="ECO:0000256" key="3">
    <source>
        <dbReference type="ARBA" id="ARBA00022777"/>
    </source>
</evidence>
<evidence type="ECO:0000313" key="7">
    <source>
        <dbReference type="Proteomes" id="UP001151516"/>
    </source>
</evidence>
<proteinExistence type="inferred from homology"/>
<dbReference type="PANTHER" id="PTHR12400:SF21">
    <property type="entry name" value="KINASE"/>
    <property type="match status" value="1"/>
</dbReference>
<feature type="region of interest" description="Disordered" evidence="5">
    <location>
        <begin position="233"/>
        <end position="258"/>
    </location>
</feature>
<dbReference type="InterPro" id="IPR038286">
    <property type="entry name" value="IPK_sf"/>
</dbReference>
<feature type="compositionally biased region" description="Acidic residues" evidence="5">
    <location>
        <begin position="242"/>
        <end position="257"/>
    </location>
</feature>
<evidence type="ECO:0000256" key="5">
    <source>
        <dbReference type="SAM" id="MobiDB-lite"/>
    </source>
</evidence>
<dbReference type="GO" id="GO:0008440">
    <property type="term" value="F:inositol-1,4,5-trisphosphate 3-kinase activity"/>
    <property type="evidence" value="ECO:0007669"/>
    <property type="project" value="TreeGrafter"/>
</dbReference>
<name>A0A9W8GKK8_9FUNG</name>
<comment type="caution">
    <text evidence="6">The sequence shown here is derived from an EMBL/GenBank/DDBJ whole genome shotgun (WGS) entry which is preliminary data.</text>
</comment>
<accession>A0A9W8GKK8</accession>
<keyword evidence="7" id="KW-1185">Reference proteome</keyword>
<organism evidence="6 7">
    <name type="scientific">Coemansia spiralis</name>
    <dbReference type="NCBI Taxonomy" id="417178"/>
    <lineage>
        <taxon>Eukaryota</taxon>
        <taxon>Fungi</taxon>
        <taxon>Fungi incertae sedis</taxon>
        <taxon>Zoopagomycota</taxon>
        <taxon>Kickxellomycotina</taxon>
        <taxon>Kickxellomycetes</taxon>
        <taxon>Kickxellales</taxon>
        <taxon>Kickxellaceae</taxon>
        <taxon>Coemansia</taxon>
    </lineage>
</organism>
<dbReference type="EC" id="2.7.-.-" evidence="4"/>
<dbReference type="Proteomes" id="UP001151516">
    <property type="component" value="Unassembled WGS sequence"/>
</dbReference>
<dbReference type="SUPFAM" id="SSF56104">
    <property type="entry name" value="SAICAR synthase-like"/>
    <property type="match status" value="1"/>
</dbReference>
<gene>
    <name evidence="6" type="ORF">IWW39_002622</name>
</gene>
<evidence type="ECO:0000256" key="1">
    <source>
        <dbReference type="ARBA" id="ARBA00007374"/>
    </source>
</evidence>
<sequence length="307" mass="33513">MADQAETAALRETQLEALEHQVAGHGGVMRVGDGKVIAKPLIQREQEFYEASAQCAKFKAFMPEYYGTLQQQVGGAADGNATAAGPSYICLENLTAGYEKPCIMDIKIGSRIYDIDATPEKAERMLKKAQESTTGSLGVRICGMVVPGAAGQPHDWFRKLTPETIRDAFAMYFSAAGSMVSAEYRRFVIKQFILEIEDLAAVIRSVETRMYASSLLFVYDASKARYDQLVSEGQCSSKSDSGDSDDSDDAEEDEESSDGLLDVKAIDFAHSHWVPGQGYDELYVSGLENLVEILRSLLVIEEPAGGE</sequence>
<keyword evidence="2 4" id="KW-0808">Transferase</keyword>